<name>A0A1H0EIN3_9HYPH</name>
<dbReference type="FunFam" id="1.10.10.10:FF:000001">
    <property type="entry name" value="LysR family transcriptional regulator"/>
    <property type="match status" value="1"/>
</dbReference>
<dbReference type="SUPFAM" id="SSF53850">
    <property type="entry name" value="Periplasmic binding protein-like II"/>
    <property type="match status" value="1"/>
</dbReference>
<gene>
    <name evidence="6" type="ORF">SAMN05192530_10253</name>
</gene>
<dbReference type="Gene3D" id="1.10.10.10">
    <property type="entry name" value="Winged helix-like DNA-binding domain superfamily/Winged helix DNA-binding domain"/>
    <property type="match status" value="1"/>
</dbReference>
<dbReference type="InterPro" id="IPR000847">
    <property type="entry name" value="LysR_HTH_N"/>
</dbReference>
<feature type="domain" description="HTH lysR-type" evidence="5">
    <location>
        <begin position="1"/>
        <end position="58"/>
    </location>
</feature>
<dbReference type="SUPFAM" id="SSF46785">
    <property type="entry name" value="Winged helix' DNA-binding domain"/>
    <property type="match status" value="1"/>
</dbReference>
<reference evidence="6 7" key="1">
    <citation type="submission" date="2016-10" db="EMBL/GenBank/DDBJ databases">
        <authorList>
            <person name="de Groot N.N."/>
        </authorList>
    </citation>
    <scope>NUCLEOTIDE SEQUENCE [LARGE SCALE GENOMIC DNA]</scope>
    <source>
        <strain evidence="7">L7-484,KACC 16230,DSM 25025</strain>
    </source>
</reference>
<evidence type="ECO:0000259" key="5">
    <source>
        <dbReference type="PROSITE" id="PS50931"/>
    </source>
</evidence>
<dbReference type="RefSeq" id="WP_090669824.1">
    <property type="nucleotide sequence ID" value="NZ_FNIT01000002.1"/>
</dbReference>
<keyword evidence="2" id="KW-0805">Transcription regulation</keyword>
<evidence type="ECO:0000256" key="3">
    <source>
        <dbReference type="ARBA" id="ARBA00023125"/>
    </source>
</evidence>
<evidence type="ECO:0000256" key="1">
    <source>
        <dbReference type="ARBA" id="ARBA00009437"/>
    </source>
</evidence>
<organism evidence="6 7">
    <name type="scientific">Aureimonas jatrophae</name>
    <dbReference type="NCBI Taxonomy" id="1166073"/>
    <lineage>
        <taxon>Bacteria</taxon>
        <taxon>Pseudomonadati</taxon>
        <taxon>Pseudomonadota</taxon>
        <taxon>Alphaproteobacteria</taxon>
        <taxon>Hyphomicrobiales</taxon>
        <taxon>Aurantimonadaceae</taxon>
        <taxon>Aureimonas</taxon>
    </lineage>
</organism>
<dbReference type="Pfam" id="PF00126">
    <property type="entry name" value="HTH_1"/>
    <property type="match status" value="1"/>
</dbReference>
<evidence type="ECO:0000313" key="7">
    <source>
        <dbReference type="Proteomes" id="UP000198793"/>
    </source>
</evidence>
<dbReference type="OrthoDB" id="9813056at2"/>
<dbReference type="GO" id="GO:0043565">
    <property type="term" value="F:sequence-specific DNA binding"/>
    <property type="evidence" value="ECO:0007669"/>
    <property type="project" value="TreeGrafter"/>
</dbReference>
<keyword evidence="4" id="KW-0804">Transcription</keyword>
<evidence type="ECO:0000256" key="4">
    <source>
        <dbReference type="ARBA" id="ARBA00023163"/>
    </source>
</evidence>
<comment type="similarity">
    <text evidence="1">Belongs to the LysR transcriptional regulatory family.</text>
</comment>
<dbReference type="STRING" id="1166073.SAMN05192530_10253"/>
<dbReference type="GO" id="GO:0003700">
    <property type="term" value="F:DNA-binding transcription factor activity"/>
    <property type="evidence" value="ECO:0007669"/>
    <property type="project" value="InterPro"/>
</dbReference>
<dbReference type="InterPro" id="IPR058163">
    <property type="entry name" value="LysR-type_TF_proteobact-type"/>
</dbReference>
<dbReference type="InterPro" id="IPR036388">
    <property type="entry name" value="WH-like_DNA-bd_sf"/>
</dbReference>
<dbReference type="PRINTS" id="PR00039">
    <property type="entry name" value="HTHLYSR"/>
</dbReference>
<protein>
    <submittedName>
        <fullName evidence="6">DNA-binding transcriptional regulator, LysR family</fullName>
    </submittedName>
</protein>
<dbReference type="PANTHER" id="PTHR30537">
    <property type="entry name" value="HTH-TYPE TRANSCRIPTIONAL REGULATOR"/>
    <property type="match status" value="1"/>
</dbReference>
<accession>A0A1H0EIN3</accession>
<keyword evidence="3 6" id="KW-0238">DNA-binding</keyword>
<dbReference type="Proteomes" id="UP000198793">
    <property type="component" value="Unassembled WGS sequence"/>
</dbReference>
<dbReference type="GO" id="GO:0006351">
    <property type="term" value="P:DNA-templated transcription"/>
    <property type="evidence" value="ECO:0007669"/>
    <property type="project" value="TreeGrafter"/>
</dbReference>
<dbReference type="InterPro" id="IPR005119">
    <property type="entry name" value="LysR_subst-bd"/>
</dbReference>
<dbReference type="AlphaFoldDB" id="A0A1H0EIN3"/>
<evidence type="ECO:0000256" key="2">
    <source>
        <dbReference type="ARBA" id="ARBA00023015"/>
    </source>
</evidence>
<dbReference type="EMBL" id="FNIT01000002">
    <property type="protein sequence ID" value="SDN82146.1"/>
    <property type="molecule type" value="Genomic_DNA"/>
</dbReference>
<dbReference type="Gene3D" id="3.40.190.290">
    <property type="match status" value="1"/>
</dbReference>
<dbReference type="InterPro" id="IPR036390">
    <property type="entry name" value="WH_DNA-bd_sf"/>
</dbReference>
<sequence length="323" mass="34683">MDTDDLRTFVELASAGGVTAAARRLGLSKSIVSRRLARLEAELGVQLFTRTTRGAALTEAGSTFRDYAARVSAEVEAGREAISPDGELRGLLRIAAPLTFGPTHFAPLLSEMGRRHPDLQIHTTYADRYVDLLAEGFDCAIRIGNLPDSNLVARRVATIHGKLVASPRYIETHGSPKTPEEIVGYQALMQSTETWQFMDGDTVVSIQPQGRFKADNGTALAIAAAAGLGIAWLPDCILYDYFAANALVAIMTDYPPQSAGAYVVRPPGQFPSRNVRALTELLIELFALDPRFSGVDALSGPAPAASTLLNVPHLATQPIKGRN</sequence>
<dbReference type="PROSITE" id="PS50931">
    <property type="entry name" value="HTH_LYSR"/>
    <property type="match status" value="1"/>
</dbReference>
<dbReference type="Pfam" id="PF03466">
    <property type="entry name" value="LysR_substrate"/>
    <property type="match status" value="1"/>
</dbReference>
<dbReference type="PANTHER" id="PTHR30537:SF5">
    <property type="entry name" value="HTH-TYPE TRANSCRIPTIONAL ACTIVATOR TTDR-RELATED"/>
    <property type="match status" value="1"/>
</dbReference>
<dbReference type="CDD" id="cd08422">
    <property type="entry name" value="PBP2_CrgA_like"/>
    <property type="match status" value="1"/>
</dbReference>
<evidence type="ECO:0000313" key="6">
    <source>
        <dbReference type="EMBL" id="SDN82146.1"/>
    </source>
</evidence>
<proteinExistence type="inferred from homology"/>
<keyword evidence="7" id="KW-1185">Reference proteome</keyword>